<proteinExistence type="predicted"/>
<dbReference type="EMBL" id="CP036557">
    <property type="protein sequence ID" value="QBK62070.2"/>
    <property type="molecule type" value="Genomic_DNA"/>
</dbReference>
<dbReference type="AlphaFoldDB" id="A0AAP9CG97"/>
<name>A0AAP9CG97_9SPIR</name>
<evidence type="ECO:0000313" key="2">
    <source>
        <dbReference type="EMBL" id="QBK62070.2"/>
    </source>
</evidence>
<dbReference type="RefSeq" id="WP_172964336.1">
    <property type="nucleotide sequence ID" value="NZ_AP024374.1"/>
</dbReference>
<evidence type="ECO:0000256" key="1">
    <source>
        <dbReference type="SAM" id="Phobius"/>
    </source>
</evidence>
<sequence>MNLYEKNLTKFRKIKFFCFVFFLMFLILINSVLKRKINISTFYKFNHFRHSDNLVDVVSKNNVFIKDRILSLDLDKYYYHVISERLVSFSDCYYVLKKFQNSYSVFSRKTDRFLFSLECEDFVFAKDDAIFALNNLYKILEVYGEGGSKILSLKFIASILSIDYNDGVLALGLSDGKTYVYKHGEMVYSGDLIGIGLPVICVKLSLDNKYLCILREDGEYSLEVVNLENGYNQVLCLKNLKIKDFSPFFKVDRFYNLFVETIDSFLIFNIENDKIFRVDNKNSILKADYDSFFRVYRIYFYDLVDNMINIRTYFVDSYELFDNVFFKDAISSYVEFNEGILYFNDNSNLKYLGL</sequence>
<dbReference type="Proteomes" id="UP000291995">
    <property type="component" value="Chromosome"/>
</dbReference>
<keyword evidence="1" id="KW-0812">Transmembrane</keyword>
<keyword evidence="1" id="KW-0472">Membrane</keyword>
<dbReference type="SUPFAM" id="SSF50978">
    <property type="entry name" value="WD40 repeat-like"/>
    <property type="match status" value="1"/>
</dbReference>
<protein>
    <submittedName>
        <fullName evidence="2">Uncharacterized protein</fullName>
    </submittedName>
</protein>
<organism evidence="2 3">
    <name type="scientific">Borrelia miyamotoi</name>
    <dbReference type="NCBI Taxonomy" id="47466"/>
    <lineage>
        <taxon>Bacteria</taxon>
        <taxon>Pseudomonadati</taxon>
        <taxon>Spirochaetota</taxon>
        <taxon>Spirochaetia</taxon>
        <taxon>Spirochaetales</taxon>
        <taxon>Borreliaceae</taxon>
        <taxon>Borrelia</taxon>
    </lineage>
</organism>
<accession>A0AAP9CG97</accession>
<feature type="transmembrane region" description="Helical" evidence="1">
    <location>
        <begin position="16"/>
        <end position="33"/>
    </location>
</feature>
<keyword evidence="1" id="KW-1133">Transmembrane helix</keyword>
<dbReference type="InterPro" id="IPR036322">
    <property type="entry name" value="WD40_repeat_dom_sf"/>
</dbReference>
<gene>
    <name evidence="2" type="ORF">EZU67_02720</name>
</gene>
<reference evidence="3" key="1">
    <citation type="submission" date="2019-03" db="EMBL/GenBank/DDBJ databases">
        <title>Whole genome sequencing of Borrelia miyamotoi strains isolated at the Russian territory.</title>
        <authorList>
            <person name="Kuleshov K.V."/>
            <person name="Platonov A.E."/>
            <person name="Goptar I.A."/>
            <person name="Shipulin G.A."/>
            <person name="Markelov M.L."/>
            <person name="Koetsveld J."/>
            <person name="Kolyasnikova N.M."/>
            <person name="Sarksyan D.S."/>
            <person name="Toporkova M.G."/>
            <person name="Hovius J.W."/>
        </authorList>
    </citation>
    <scope>NUCLEOTIDE SEQUENCE [LARGE SCALE GENOMIC DNA]</scope>
    <source>
        <strain evidence="3">Yekat-76</strain>
    </source>
</reference>
<evidence type="ECO:0000313" key="3">
    <source>
        <dbReference type="Proteomes" id="UP000291995"/>
    </source>
</evidence>